<comment type="caution">
    <text evidence="3">The sequence shown here is derived from an EMBL/GenBank/DDBJ whole genome shotgun (WGS) entry which is preliminary data.</text>
</comment>
<feature type="region of interest" description="Disordered" evidence="1">
    <location>
        <begin position="1"/>
        <end position="34"/>
    </location>
</feature>
<evidence type="ECO:0000313" key="4">
    <source>
        <dbReference type="Proteomes" id="UP001586593"/>
    </source>
</evidence>
<sequence length="104" mass="11502">MGRPSASKRSGSTSITSSSGSESGERDRRRVTRGRDEGTVAAVRIVVVCLMGFVLLVETHQGARRLRGERAEGNRFGHRLRRGARLRLGGLRLGGFFRRCIYTI</sequence>
<proteinExistence type="predicted"/>
<feature type="compositionally biased region" description="Basic and acidic residues" evidence="1">
    <location>
        <begin position="23"/>
        <end position="34"/>
    </location>
</feature>
<accession>A0ABR3V623</accession>
<dbReference type="EMBL" id="JAZHXJ010002715">
    <property type="protein sequence ID" value="KAL1837070.1"/>
    <property type="molecule type" value="Genomic_DNA"/>
</dbReference>
<organism evidence="3 4">
    <name type="scientific">Phialemonium thermophilum</name>
    <dbReference type="NCBI Taxonomy" id="223376"/>
    <lineage>
        <taxon>Eukaryota</taxon>
        <taxon>Fungi</taxon>
        <taxon>Dikarya</taxon>
        <taxon>Ascomycota</taxon>
        <taxon>Pezizomycotina</taxon>
        <taxon>Sordariomycetes</taxon>
        <taxon>Sordariomycetidae</taxon>
        <taxon>Cephalothecales</taxon>
        <taxon>Cephalothecaceae</taxon>
        <taxon>Phialemonium</taxon>
    </lineage>
</organism>
<feature type="compositionally biased region" description="Low complexity" evidence="1">
    <location>
        <begin position="1"/>
        <end position="22"/>
    </location>
</feature>
<feature type="transmembrane region" description="Helical" evidence="2">
    <location>
        <begin position="38"/>
        <end position="57"/>
    </location>
</feature>
<evidence type="ECO:0000256" key="1">
    <source>
        <dbReference type="SAM" id="MobiDB-lite"/>
    </source>
</evidence>
<dbReference type="Proteomes" id="UP001586593">
    <property type="component" value="Unassembled WGS sequence"/>
</dbReference>
<keyword evidence="2" id="KW-0812">Transmembrane</keyword>
<keyword evidence="2" id="KW-1133">Transmembrane helix</keyword>
<keyword evidence="2" id="KW-0472">Membrane</keyword>
<evidence type="ECO:0000313" key="3">
    <source>
        <dbReference type="EMBL" id="KAL1837070.1"/>
    </source>
</evidence>
<reference evidence="3 4" key="1">
    <citation type="journal article" date="2024" name="Commun. Biol.">
        <title>Comparative genomic analysis of thermophilic fungi reveals convergent evolutionary adaptations and gene losses.</title>
        <authorList>
            <person name="Steindorff A.S."/>
            <person name="Aguilar-Pontes M.V."/>
            <person name="Robinson A.J."/>
            <person name="Andreopoulos B."/>
            <person name="LaButti K."/>
            <person name="Kuo A."/>
            <person name="Mondo S."/>
            <person name="Riley R."/>
            <person name="Otillar R."/>
            <person name="Haridas S."/>
            <person name="Lipzen A."/>
            <person name="Grimwood J."/>
            <person name="Schmutz J."/>
            <person name="Clum A."/>
            <person name="Reid I.D."/>
            <person name="Moisan M.C."/>
            <person name="Butler G."/>
            <person name="Nguyen T.T.M."/>
            <person name="Dewar K."/>
            <person name="Conant G."/>
            <person name="Drula E."/>
            <person name="Henrissat B."/>
            <person name="Hansel C."/>
            <person name="Singer S."/>
            <person name="Hutchinson M.I."/>
            <person name="de Vries R.P."/>
            <person name="Natvig D.O."/>
            <person name="Powell A.J."/>
            <person name="Tsang A."/>
            <person name="Grigoriev I.V."/>
        </authorList>
    </citation>
    <scope>NUCLEOTIDE SEQUENCE [LARGE SCALE GENOMIC DNA]</scope>
    <source>
        <strain evidence="3 4">ATCC 24622</strain>
    </source>
</reference>
<name>A0ABR3V623_9PEZI</name>
<gene>
    <name evidence="3" type="ORF">VTK73DRAFT_4829</name>
</gene>
<evidence type="ECO:0000256" key="2">
    <source>
        <dbReference type="SAM" id="Phobius"/>
    </source>
</evidence>
<keyword evidence="4" id="KW-1185">Reference proteome</keyword>
<protein>
    <submittedName>
        <fullName evidence="3">Uncharacterized protein</fullName>
    </submittedName>
</protein>